<accession>A0AAV0G2I5</accession>
<dbReference type="Proteomes" id="UP001152523">
    <property type="component" value="Unassembled WGS sequence"/>
</dbReference>
<protein>
    <submittedName>
        <fullName evidence="2">Uncharacterized protein</fullName>
    </submittedName>
</protein>
<dbReference type="EMBL" id="CAMAPF010001032">
    <property type="protein sequence ID" value="CAH9141612.1"/>
    <property type="molecule type" value="Genomic_DNA"/>
</dbReference>
<keyword evidence="3" id="KW-1185">Reference proteome</keyword>
<reference evidence="2" key="1">
    <citation type="submission" date="2022-07" db="EMBL/GenBank/DDBJ databases">
        <authorList>
            <person name="Macas J."/>
            <person name="Novak P."/>
            <person name="Neumann P."/>
        </authorList>
    </citation>
    <scope>NUCLEOTIDE SEQUENCE</scope>
</reference>
<sequence>MILLIRDSNCNYLFCMFLHILISSNVRRYFVIISPSPPIISSFPSSPLSRNLLFLLILLRCGPLILLLLSSPYVSLSFGMYIASSEWVCLLFEFGFSHNKDYSSPRSRIPMDN</sequence>
<evidence type="ECO:0000256" key="1">
    <source>
        <dbReference type="SAM" id="Phobius"/>
    </source>
</evidence>
<keyword evidence="1" id="KW-1133">Transmembrane helix</keyword>
<dbReference type="AlphaFoldDB" id="A0AAV0G2I5"/>
<feature type="transmembrane region" description="Helical" evidence="1">
    <location>
        <begin position="12"/>
        <end position="32"/>
    </location>
</feature>
<name>A0AAV0G2I5_9ASTE</name>
<organism evidence="2 3">
    <name type="scientific">Cuscuta epithymum</name>
    <dbReference type="NCBI Taxonomy" id="186058"/>
    <lineage>
        <taxon>Eukaryota</taxon>
        <taxon>Viridiplantae</taxon>
        <taxon>Streptophyta</taxon>
        <taxon>Embryophyta</taxon>
        <taxon>Tracheophyta</taxon>
        <taxon>Spermatophyta</taxon>
        <taxon>Magnoliopsida</taxon>
        <taxon>eudicotyledons</taxon>
        <taxon>Gunneridae</taxon>
        <taxon>Pentapetalae</taxon>
        <taxon>asterids</taxon>
        <taxon>lamiids</taxon>
        <taxon>Solanales</taxon>
        <taxon>Convolvulaceae</taxon>
        <taxon>Cuscuteae</taxon>
        <taxon>Cuscuta</taxon>
        <taxon>Cuscuta subgen. Cuscuta</taxon>
    </lineage>
</organism>
<evidence type="ECO:0000313" key="2">
    <source>
        <dbReference type="EMBL" id="CAH9141612.1"/>
    </source>
</evidence>
<comment type="caution">
    <text evidence="2">The sequence shown here is derived from an EMBL/GenBank/DDBJ whole genome shotgun (WGS) entry which is preliminary data.</text>
</comment>
<gene>
    <name evidence="2" type="ORF">CEPIT_LOCUS39255</name>
</gene>
<keyword evidence="1" id="KW-0812">Transmembrane</keyword>
<evidence type="ECO:0000313" key="3">
    <source>
        <dbReference type="Proteomes" id="UP001152523"/>
    </source>
</evidence>
<feature type="transmembrane region" description="Helical" evidence="1">
    <location>
        <begin position="52"/>
        <end position="74"/>
    </location>
</feature>
<keyword evidence="1" id="KW-0472">Membrane</keyword>
<proteinExistence type="predicted"/>